<evidence type="ECO:0000256" key="1">
    <source>
        <dbReference type="ARBA" id="ARBA00005046"/>
    </source>
</evidence>
<protein>
    <recommendedName>
        <fullName evidence="4">Molybdopterin synthase catalytic subunit</fullName>
        <ecNumber evidence="3">2.8.1.12</ecNumber>
    </recommendedName>
    <alternativeName>
        <fullName evidence="10">MPT synthase subunit 2</fullName>
    </alternativeName>
    <alternativeName>
        <fullName evidence="8">Molybdenum cofactor biosynthesis protein E</fullName>
    </alternativeName>
    <alternativeName>
        <fullName evidence="9">Molybdopterin-converting factor large subunit</fullName>
    </alternativeName>
    <alternativeName>
        <fullName evidence="11">Molybdopterin-converting factor subunit 2</fullName>
    </alternativeName>
</protein>
<accession>A0ABX0JP82</accession>
<dbReference type="SUPFAM" id="SSF54690">
    <property type="entry name" value="Molybdopterin synthase subunit MoaE"/>
    <property type="match status" value="1"/>
</dbReference>
<dbReference type="EC" id="2.8.1.12" evidence="3"/>
<evidence type="ECO:0000256" key="8">
    <source>
        <dbReference type="ARBA" id="ARBA00029745"/>
    </source>
</evidence>
<comment type="pathway">
    <text evidence="1">Cofactor biosynthesis; molybdopterin biosynthesis.</text>
</comment>
<keyword evidence="14" id="KW-1185">Reference proteome</keyword>
<name>A0ABX0JP82_9PROT</name>
<evidence type="ECO:0000256" key="12">
    <source>
        <dbReference type="ARBA" id="ARBA00049878"/>
    </source>
</evidence>
<evidence type="ECO:0000256" key="7">
    <source>
        <dbReference type="ARBA" id="ARBA00026066"/>
    </source>
</evidence>
<dbReference type="InterPro" id="IPR003448">
    <property type="entry name" value="Mopterin_biosynth_MoaE"/>
</dbReference>
<sequence length="157" mass="16865">MSGSSLRTAAVPRVRVQDDPFDIAAEMECLRQASVLVGGIGSFIGVVRGGGGLVALSLEHYPGMCERILTDLATEATERFDLCGCTVIHRVGRLLVGEPIVLVLAAAAHRAAALDATRFLIDRLKTGAPFWKSEEFDDGRCHWVESRAVDEEAAAGW</sequence>
<evidence type="ECO:0000256" key="9">
    <source>
        <dbReference type="ARBA" id="ARBA00030407"/>
    </source>
</evidence>
<evidence type="ECO:0000256" key="11">
    <source>
        <dbReference type="ARBA" id="ARBA00032474"/>
    </source>
</evidence>
<evidence type="ECO:0000256" key="3">
    <source>
        <dbReference type="ARBA" id="ARBA00011950"/>
    </source>
</evidence>
<gene>
    <name evidence="13" type="ORF">GOB93_07040</name>
</gene>
<dbReference type="Gene3D" id="3.90.1170.40">
    <property type="entry name" value="Molybdopterin biosynthesis MoaE subunit"/>
    <property type="match status" value="1"/>
</dbReference>
<evidence type="ECO:0000256" key="10">
    <source>
        <dbReference type="ARBA" id="ARBA00030781"/>
    </source>
</evidence>
<evidence type="ECO:0000256" key="2">
    <source>
        <dbReference type="ARBA" id="ARBA00005426"/>
    </source>
</evidence>
<dbReference type="Proteomes" id="UP000635278">
    <property type="component" value="Unassembled WGS sequence"/>
</dbReference>
<dbReference type="PANTHER" id="PTHR23404">
    <property type="entry name" value="MOLYBDOPTERIN SYNTHASE RELATED"/>
    <property type="match status" value="1"/>
</dbReference>
<comment type="caution">
    <text evidence="13">The sequence shown here is derived from an EMBL/GenBank/DDBJ whole genome shotgun (WGS) entry which is preliminary data.</text>
</comment>
<evidence type="ECO:0000256" key="5">
    <source>
        <dbReference type="ARBA" id="ARBA00023150"/>
    </source>
</evidence>
<comment type="function">
    <text evidence="6">Converts molybdopterin precursor Z into molybdopterin. This requires the incorporation of two sulfur atoms into precursor Z to generate a dithiolene group. The sulfur is provided by MoaD.</text>
</comment>
<dbReference type="Pfam" id="PF02391">
    <property type="entry name" value="MoaE"/>
    <property type="match status" value="1"/>
</dbReference>
<dbReference type="InterPro" id="IPR036563">
    <property type="entry name" value="MoaE_sf"/>
</dbReference>
<dbReference type="RefSeq" id="WP_173582797.1">
    <property type="nucleotide sequence ID" value="NZ_WOTB01000007.1"/>
</dbReference>
<keyword evidence="5" id="KW-0501">Molybdenum cofactor biosynthesis</keyword>
<proteinExistence type="inferred from homology"/>
<dbReference type="EMBL" id="WOTB01000007">
    <property type="protein sequence ID" value="NHN84400.1"/>
    <property type="molecule type" value="Genomic_DNA"/>
</dbReference>
<reference evidence="13 14" key="1">
    <citation type="journal article" date="2020" name="Int. J. Syst. Evol. Microbiol.">
        <title>Novel acetic acid bacteria from cider fermentations: Acetobacter conturbans sp. nov. and Acetobacter fallax sp. nov.</title>
        <authorList>
            <person name="Sombolestani A.S."/>
            <person name="Cleenwerck I."/>
            <person name="Cnockaert M."/>
            <person name="Borremans W."/>
            <person name="Wieme A.D."/>
            <person name="De Vuyst L."/>
            <person name="Vandamme P."/>
        </authorList>
    </citation>
    <scope>NUCLEOTIDE SEQUENCE [LARGE SCALE GENOMIC DNA]</scope>
    <source>
        <strain evidence="13 14">LMG 30640</strain>
    </source>
</reference>
<comment type="subunit">
    <text evidence="7">Heterotetramer of 2 MoaD subunits and 2 MoaE subunits. Also stable as homodimer. The enzyme changes between these two forms during catalysis.</text>
</comment>
<evidence type="ECO:0000313" key="14">
    <source>
        <dbReference type="Proteomes" id="UP000635278"/>
    </source>
</evidence>
<evidence type="ECO:0000313" key="13">
    <source>
        <dbReference type="EMBL" id="NHN84400.1"/>
    </source>
</evidence>
<organism evidence="13 14">
    <name type="scientific">Acetobacter musti</name>
    <dbReference type="NCBI Taxonomy" id="864732"/>
    <lineage>
        <taxon>Bacteria</taxon>
        <taxon>Pseudomonadati</taxon>
        <taxon>Pseudomonadota</taxon>
        <taxon>Alphaproteobacteria</taxon>
        <taxon>Acetobacterales</taxon>
        <taxon>Acetobacteraceae</taxon>
        <taxon>Acetobacter</taxon>
    </lineage>
</organism>
<comment type="catalytic activity">
    <reaction evidence="12">
        <text>2 [molybdopterin-synthase sulfur-carrier protein]-C-terminal-Gly-aminoethanethioate + cyclic pyranopterin phosphate + H2O = molybdopterin + 2 [molybdopterin-synthase sulfur-carrier protein]-C-terminal Gly-Gly + 2 H(+)</text>
        <dbReference type="Rhea" id="RHEA:26333"/>
        <dbReference type="Rhea" id="RHEA-COMP:12202"/>
        <dbReference type="Rhea" id="RHEA-COMP:19907"/>
        <dbReference type="ChEBI" id="CHEBI:15377"/>
        <dbReference type="ChEBI" id="CHEBI:15378"/>
        <dbReference type="ChEBI" id="CHEBI:58698"/>
        <dbReference type="ChEBI" id="CHEBI:59648"/>
        <dbReference type="ChEBI" id="CHEBI:90778"/>
        <dbReference type="ChEBI" id="CHEBI:232372"/>
        <dbReference type="EC" id="2.8.1.12"/>
    </reaction>
</comment>
<comment type="similarity">
    <text evidence="2">Belongs to the MoaE family.</text>
</comment>
<evidence type="ECO:0000256" key="6">
    <source>
        <dbReference type="ARBA" id="ARBA00025448"/>
    </source>
</evidence>
<evidence type="ECO:0000256" key="4">
    <source>
        <dbReference type="ARBA" id="ARBA00013858"/>
    </source>
</evidence>